<name>C1DM05_AZOVD</name>
<dbReference type="EMBL" id="CP001157">
    <property type="protein sequence ID" value="ACO79092.1"/>
    <property type="molecule type" value="Genomic_DNA"/>
</dbReference>
<reference evidence="1 2" key="1">
    <citation type="journal article" date="2009" name="J. Bacteriol.">
        <title>Genome sequence of Azotobacter vinelandii, an obligate aerobe specialized to support diverse anaerobic metabolic processes.</title>
        <authorList>
            <person name="Setubal J.C."/>
            <person name="dos Santos P."/>
            <person name="Goldman B.S."/>
            <person name="Ertesvag H."/>
            <person name="Espin G."/>
            <person name="Rubio L.M."/>
            <person name="Valla S."/>
            <person name="Almeida N.F."/>
            <person name="Balasubramanian D."/>
            <person name="Cromes L."/>
            <person name="Curatti L."/>
            <person name="Du Z."/>
            <person name="Godsy E."/>
            <person name="Goodner B."/>
            <person name="Hellner-Burris K."/>
            <person name="Hernandez J.A."/>
            <person name="Houmiel K."/>
            <person name="Imperial J."/>
            <person name="Kennedy C."/>
            <person name="Larson T.J."/>
            <person name="Latreille P."/>
            <person name="Ligon L.S."/>
            <person name="Lu J."/>
            <person name="Maerk M."/>
            <person name="Miller N.M."/>
            <person name="Norton S."/>
            <person name="O'Carroll I.P."/>
            <person name="Paulsen I."/>
            <person name="Raulfs E.C."/>
            <person name="Roemer R."/>
            <person name="Rosser J."/>
            <person name="Segura D."/>
            <person name="Slater S."/>
            <person name="Stricklin S.L."/>
            <person name="Studholme D.J."/>
            <person name="Sun J."/>
            <person name="Viana C.J."/>
            <person name="Wallin E."/>
            <person name="Wang B."/>
            <person name="Wheeler C."/>
            <person name="Zhu H."/>
            <person name="Dean D.R."/>
            <person name="Dixon R."/>
            <person name="Wood D."/>
        </authorList>
    </citation>
    <scope>NUCLEOTIDE SEQUENCE [LARGE SCALE GENOMIC DNA]</scope>
    <source>
        <strain evidence="2">DJ / ATCC BAA-1303</strain>
    </source>
</reference>
<organism evidence="1 2">
    <name type="scientific">Azotobacter vinelandii (strain DJ / ATCC BAA-1303)</name>
    <dbReference type="NCBI Taxonomy" id="322710"/>
    <lineage>
        <taxon>Bacteria</taxon>
        <taxon>Pseudomonadati</taxon>
        <taxon>Pseudomonadota</taxon>
        <taxon>Gammaproteobacteria</taxon>
        <taxon>Pseudomonadales</taxon>
        <taxon>Pseudomonadaceae</taxon>
        <taxon>Azotobacter</taxon>
    </lineage>
</organism>
<dbReference type="OrthoDB" id="7023813at2"/>
<accession>C1DM05</accession>
<gene>
    <name evidence="1" type="ordered locus">Avin_29230</name>
</gene>
<keyword evidence="2" id="KW-1185">Reference proteome</keyword>
<dbReference type="STRING" id="322710.Avin_29230"/>
<evidence type="ECO:0008006" key="3">
    <source>
        <dbReference type="Google" id="ProtNLM"/>
    </source>
</evidence>
<dbReference type="Proteomes" id="UP000002424">
    <property type="component" value="Chromosome"/>
</dbReference>
<dbReference type="AlphaFoldDB" id="C1DM05"/>
<protein>
    <recommendedName>
        <fullName evidence="3">Glutamine synthetase</fullName>
    </recommendedName>
</protein>
<dbReference type="EnsemblBacteria" id="ACO79092">
    <property type="protein sequence ID" value="ACO79092"/>
    <property type="gene ID" value="Avin_29230"/>
</dbReference>
<evidence type="ECO:0000313" key="1">
    <source>
        <dbReference type="EMBL" id="ACO79092.1"/>
    </source>
</evidence>
<evidence type="ECO:0000313" key="2">
    <source>
        <dbReference type="Proteomes" id="UP000002424"/>
    </source>
</evidence>
<dbReference type="KEGG" id="avn:Avin_29230"/>
<dbReference type="eggNOG" id="ENOG5033ZYC">
    <property type="taxonomic scope" value="Bacteria"/>
</dbReference>
<proteinExistence type="predicted"/>
<sequence>MSDREGGAMANTVRLLPSLFLSLSLSGIAPAGAEIPVLSGVAVRCTRSATLLHCDDGRGGHYGMARRGNDLFLRGYDAASGLFWAQTSTRFGRVQFFSGVSSDGNLWIGMSRQLGWNVISRFSTSAGDRGRVSCNRLKGCD</sequence>
<dbReference type="HOGENOM" id="CLU_155884_0_0_6"/>